<gene>
    <name evidence="1" type="ORF">U9M48_020735</name>
</gene>
<accession>A0AAQ3TFQ8</accession>
<evidence type="ECO:0000313" key="2">
    <source>
        <dbReference type="Proteomes" id="UP001341281"/>
    </source>
</evidence>
<dbReference type="EMBL" id="CP144748">
    <property type="protein sequence ID" value="WVZ72241.1"/>
    <property type="molecule type" value="Genomic_DNA"/>
</dbReference>
<dbReference type="AlphaFoldDB" id="A0AAQ3TFQ8"/>
<evidence type="ECO:0000313" key="1">
    <source>
        <dbReference type="EMBL" id="WVZ72241.1"/>
    </source>
</evidence>
<protein>
    <recommendedName>
        <fullName evidence="3">FAR1 domain-containing protein</fullName>
    </recommendedName>
</protein>
<keyword evidence="2" id="KW-1185">Reference proteome</keyword>
<sequence>MDSNGGALSTPHALSWHCKAMIRLLRTADAGWYIAELHREHNHGLSIGCCEKREWRSHKRIDPYTFDVIRHLRQNNVSATKVRCIIESMLVV</sequence>
<proteinExistence type="predicted"/>
<dbReference type="PANTHER" id="PTHR47482">
    <property type="entry name" value="OS11G0632001 PROTEIN"/>
    <property type="match status" value="1"/>
</dbReference>
<organism evidence="1 2">
    <name type="scientific">Paspalum notatum var. saurae</name>
    <dbReference type="NCBI Taxonomy" id="547442"/>
    <lineage>
        <taxon>Eukaryota</taxon>
        <taxon>Viridiplantae</taxon>
        <taxon>Streptophyta</taxon>
        <taxon>Embryophyta</taxon>
        <taxon>Tracheophyta</taxon>
        <taxon>Spermatophyta</taxon>
        <taxon>Magnoliopsida</taxon>
        <taxon>Liliopsida</taxon>
        <taxon>Poales</taxon>
        <taxon>Poaceae</taxon>
        <taxon>PACMAD clade</taxon>
        <taxon>Panicoideae</taxon>
        <taxon>Andropogonodae</taxon>
        <taxon>Paspaleae</taxon>
        <taxon>Paspalinae</taxon>
        <taxon>Paspalum</taxon>
    </lineage>
</organism>
<name>A0AAQ3TFQ8_PASNO</name>
<reference evidence="1 2" key="1">
    <citation type="submission" date="2024-02" db="EMBL/GenBank/DDBJ databases">
        <title>High-quality chromosome-scale genome assembly of Pensacola bahiagrass (Paspalum notatum Flugge var. saurae).</title>
        <authorList>
            <person name="Vega J.M."/>
            <person name="Podio M."/>
            <person name="Orjuela J."/>
            <person name="Siena L.A."/>
            <person name="Pessino S.C."/>
            <person name="Combes M.C."/>
            <person name="Mariac C."/>
            <person name="Albertini E."/>
            <person name="Pupilli F."/>
            <person name="Ortiz J.P.A."/>
            <person name="Leblanc O."/>
        </authorList>
    </citation>
    <scope>NUCLEOTIDE SEQUENCE [LARGE SCALE GENOMIC DNA]</scope>
    <source>
        <strain evidence="1">R1</strain>
        <tissue evidence="1">Leaf</tissue>
    </source>
</reference>
<dbReference type="PANTHER" id="PTHR47482:SF5">
    <property type="entry name" value="FAR1 DOMAIN-CONTAINING PROTEIN"/>
    <property type="match status" value="1"/>
</dbReference>
<evidence type="ECO:0008006" key="3">
    <source>
        <dbReference type="Google" id="ProtNLM"/>
    </source>
</evidence>
<dbReference type="Proteomes" id="UP001341281">
    <property type="component" value="Chromosome 04"/>
</dbReference>